<comment type="catalytic activity">
    <reaction evidence="7 8">
        <text>hydrogencarbonate + H(+) = CO2 + H2O</text>
        <dbReference type="Rhea" id="RHEA:10748"/>
        <dbReference type="ChEBI" id="CHEBI:15377"/>
        <dbReference type="ChEBI" id="CHEBI:15378"/>
        <dbReference type="ChEBI" id="CHEBI:16526"/>
        <dbReference type="ChEBI" id="CHEBI:17544"/>
        <dbReference type="EC" id="4.2.1.1"/>
    </reaction>
</comment>
<feature type="signal peptide" evidence="8">
    <location>
        <begin position="1"/>
        <end position="16"/>
    </location>
</feature>
<comment type="caution">
    <text evidence="10">The sequence shown here is derived from an EMBL/GenBank/DDBJ whole genome shotgun (WGS) entry which is preliminary data.</text>
</comment>
<proteinExistence type="inferred from homology"/>
<dbReference type="PANTHER" id="PTHR18952">
    <property type="entry name" value="CARBONIC ANHYDRASE"/>
    <property type="match status" value="1"/>
</dbReference>
<gene>
    <name evidence="10" type="ORF">BpHYR1_022905</name>
</gene>
<evidence type="ECO:0000313" key="11">
    <source>
        <dbReference type="Proteomes" id="UP000276133"/>
    </source>
</evidence>
<dbReference type="EC" id="4.2.1.1" evidence="3 8"/>
<feature type="domain" description="Alpha-carbonic anhydrase" evidence="9">
    <location>
        <begin position="30"/>
        <end position="277"/>
    </location>
</feature>
<evidence type="ECO:0000256" key="2">
    <source>
        <dbReference type="ARBA" id="ARBA00010718"/>
    </source>
</evidence>
<keyword evidence="11" id="KW-1185">Reference proteome</keyword>
<dbReference type="OrthoDB" id="429145at2759"/>
<comment type="similarity">
    <text evidence="2 8">Belongs to the alpha-carbonic anhydrase family.</text>
</comment>
<accession>A0A3M7SB87</accession>
<evidence type="ECO:0000256" key="4">
    <source>
        <dbReference type="ARBA" id="ARBA00022723"/>
    </source>
</evidence>
<dbReference type="SMART" id="SM01057">
    <property type="entry name" value="Carb_anhydrase"/>
    <property type="match status" value="1"/>
</dbReference>
<dbReference type="PANTHER" id="PTHR18952:SF265">
    <property type="entry name" value="CARBONIC ANHYDRASE"/>
    <property type="match status" value="1"/>
</dbReference>
<dbReference type="InterPro" id="IPR018338">
    <property type="entry name" value="Carbonic_anhydrase_a-class_CS"/>
</dbReference>
<dbReference type="Proteomes" id="UP000276133">
    <property type="component" value="Unassembled WGS sequence"/>
</dbReference>
<dbReference type="GO" id="GO:0004089">
    <property type="term" value="F:carbonate dehydratase activity"/>
    <property type="evidence" value="ECO:0007669"/>
    <property type="project" value="UniProtKB-UniRule"/>
</dbReference>
<evidence type="ECO:0000313" key="10">
    <source>
        <dbReference type="EMBL" id="RNA32927.1"/>
    </source>
</evidence>
<feature type="chain" id="PRO_5025076091" description="Carbonic anhydrase" evidence="8">
    <location>
        <begin position="17"/>
        <end position="357"/>
    </location>
</feature>
<organism evidence="10 11">
    <name type="scientific">Brachionus plicatilis</name>
    <name type="common">Marine rotifer</name>
    <name type="synonym">Brachionus muelleri</name>
    <dbReference type="NCBI Taxonomy" id="10195"/>
    <lineage>
        <taxon>Eukaryota</taxon>
        <taxon>Metazoa</taxon>
        <taxon>Spiralia</taxon>
        <taxon>Gnathifera</taxon>
        <taxon>Rotifera</taxon>
        <taxon>Eurotatoria</taxon>
        <taxon>Monogononta</taxon>
        <taxon>Pseudotrocha</taxon>
        <taxon>Ploima</taxon>
        <taxon>Brachionidae</taxon>
        <taxon>Brachionus</taxon>
    </lineage>
</organism>
<dbReference type="CDD" id="cd00326">
    <property type="entry name" value="alpha_CA"/>
    <property type="match status" value="1"/>
</dbReference>
<keyword evidence="6 8" id="KW-0456">Lyase</keyword>
<dbReference type="InterPro" id="IPR023561">
    <property type="entry name" value="Carbonic_anhydrase_a-class"/>
</dbReference>
<sequence length="357" mass="41133">MYKLVILLSAFIGIECFRLKRDTEQHHPVKHWGYRNQDRSLIPDSWHKSHPKCYGEQQSPINVELAATVYGKELAPLKIKEESINGTEHETWQVKNNGHSVVMSVKDRNFFFKTRPEGMEYKFLQMHFHWRGSEHYVDGHRFAGELHLVHQSVTDESKFAVIGFLLRQTNHDNENLKPLVNILTNIVEYGATANISDFSLGNLIPFNLKNYYRYSGSLTTPGCDEVVEWHLMDNPLLDISDEQILDFQSIQDKNGFLIITNSRPIQELNDRVVKRSFEAHNLGTKRKYLKSASGLTDSSDEKSDLVKRLNIFVASCEASNVVQPEQELVEVPIQTESESDLYKSHNKKSQKVQVMTL</sequence>
<protein>
    <recommendedName>
        <fullName evidence="3 8">Carbonic anhydrase</fullName>
        <ecNumber evidence="3 8">4.2.1.1</ecNumber>
    </recommendedName>
</protein>
<keyword evidence="4 8" id="KW-0479">Metal-binding</keyword>
<dbReference type="PROSITE" id="PS51144">
    <property type="entry name" value="ALPHA_CA_2"/>
    <property type="match status" value="1"/>
</dbReference>
<dbReference type="Gene3D" id="3.10.200.10">
    <property type="entry name" value="Alpha carbonic anhydrase"/>
    <property type="match status" value="1"/>
</dbReference>
<dbReference type="InterPro" id="IPR036398">
    <property type="entry name" value="CA_dom_sf"/>
</dbReference>
<dbReference type="GO" id="GO:0008270">
    <property type="term" value="F:zinc ion binding"/>
    <property type="evidence" value="ECO:0007669"/>
    <property type="project" value="UniProtKB-UniRule"/>
</dbReference>
<evidence type="ECO:0000256" key="5">
    <source>
        <dbReference type="ARBA" id="ARBA00022833"/>
    </source>
</evidence>
<dbReference type="SUPFAM" id="SSF51069">
    <property type="entry name" value="Carbonic anhydrase"/>
    <property type="match status" value="1"/>
</dbReference>
<reference evidence="10 11" key="1">
    <citation type="journal article" date="2018" name="Sci. Rep.">
        <title>Genomic signatures of local adaptation to the degree of environmental predictability in rotifers.</title>
        <authorList>
            <person name="Franch-Gras L."/>
            <person name="Hahn C."/>
            <person name="Garcia-Roger E.M."/>
            <person name="Carmona M.J."/>
            <person name="Serra M."/>
            <person name="Gomez A."/>
        </authorList>
    </citation>
    <scope>NUCLEOTIDE SEQUENCE [LARGE SCALE GENOMIC DNA]</scope>
    <source>
        <strain evidence="10">HYR1</strain>
    </source>
</reference>
<dbReference type="AlphaFoldDB" id="A0A3M7SB87"/>
<evidence type="ECO:0000256" key="1">
    <source>
        <dbReference type="ARBA" id="ARBA00002904"/>
    </source>
</evidence>
<dbReference type="PROSITE" id="PS00162">
    <property type="entry name" value="ALPHA_CA_1"/>
    <property type="match status" value="1"/>
</dbReference>
<evidence type="ECO:0000259" key="9">
    <source>
        <dbReference type="PROSITE" id="PS51144"/>
    </source>
</evidence>
<evidence type="ECO:0000256" key="8">
    <source>
        <dbReference type="RuleBase" id="RU367011"/>
    </source>
</evidence>
<dbReference type="Pfam" id="PF00194">
    <property type="entry name" value="Carb_anhydrase"/>
    <property type="match status" value="1"/>
</dbReference>
<evidence type="ECO:0000256" key="7">
    <source>
        <dbReference type="ARBA" id="ARBA00048348"/>
    </source>
</evidence>
<dbReference type="InterPro" id="IPR001148">
    <property type="entry name" value="CA_dom"/>
</dbReference>
<name>A0A3M7SB87_BRAPC</name>
<evidence type="ECO:0000256" key="6">
    <source>
        <dbReference type="ARBA" id="ARBA00023239"/>
    </source>
</evidence>
<keyword evidence="8" id="KW-0732">Signal</keyword>
<dbReference type="EMBL" id="REGN01001721">
    <property type="protein sequence ID" value="RNA32927.1"/>
    <property type="molecule type" value="Genomic_DNA"/>
</dbReference>
<evidence type="ECO:0000256" key="3">
    <source>
        <dbReference type="ARBA" id="ARBA00012925"/>
    </source>
</evidence>
<keyword evidence="5 8" id="KW-0862">Zinc</keyword>
<dbReference type="STRING" id="10195.A0A3M7SB87"/>
<comment type="cofactor">
    <cofactor evidence="8">
        <name>Zn(2+)</name>
        <dbReference type="ChEBI" id="CHEBI:29105"/>
    </cofactor>
</comment>
<comment type="function">
    <text evidence="1 8">Reversible hydration of carbon dioxide.</text>
</comment>